<keyword evidence="14" id="KW-1185">Reference proteome</keyword>
<dbReference type="SMART" id="SM00959">
    <property type="entry name" value="Rho_N"/>
    <property type="match status" value="1"/>
</dbReference>
<keyword evidence="7 9" id="KW-0805">Transcription regulation</keyword>
<dbReference type="KEGG" id="spoa:EQM13_03170"/>
<dbReference type="InterPro" id="IPR011112">
    <property type="entry name" value="Rho-like_N"/>
</dbReference>
<dbReference type="InterPro" id="IPR027417">
    <property type="entry name" value="P-loop_NTPase"/>
</dbReference>
<dbReference type="OrthoDB" id="9803053at2"/>
<organism evidence="13 14">
    <name type="scientific">Acidilutibacter cellobiosedens</name>
    <dbReference type="NCBI Taxonomy" id="2507161"/>
    <lineage>
        <taxon>Bacteria</taxon>
        <taxon>Bacillati</taxon>
        <taxon>Bacillota</taxon>
        <taxon>Tissierellia</taxon>
        <taxon>Tissierellales</taxon>
        <taxon>Acidilutibacteraceae</taxon>
        <taxon>Acidilutibacter</taxon>
    </lineage>
</organism>
<reference evidence="14" key="1">
    <citation type="submission" date="2019-01" db="EMBL/GenBank/DDBJ databases">
        <title>Draft genomes of a novel of Sporanaerobacter strains.</title>
        <authorList>
            <person name="Ma S."/>
        </authorList>
    </citation>
    <scope>NUCLEOTIDE SEQUENCE [LARGE SCALE GENOMIC DNA]</scope>
    <source>
        <strain evidence="14">NJN-17</strain>
    </source>
</reference>
<dbReference type="InterPro" id="IPR004665">
    <property type="entry name" value="Term_rho"/>
</dbReference>
<feature type="binding site" evidence="9">
    <location>
        <position position="245"/>
    </location>
    <ligand>
        <name>ATP</name>
        <dbReference type="ChEBI" id="CHEBI:30616"/>
    </ligand>
</feature>
<dbReference type="InterPro" id="IPR003593">
    <property type="entry name" value="AAA+_ATPase"/>
</dbReference>
<keyword evidence="2 9" id="KW-0547">Nucleotide-binding</keyword>
<dbReference type="RefSeq" id="WP_114219667.1">
    <property type="nucleotide sequence ID" value="NZ_CP035282.1"/>
</dbReference>
<comment type="function">
    <text evidence="9">Facilitates transcription termination by a mechanism that involves Rho binding to the nascent RNA, activation of Rho's RNA-dependent ATPase activity, and release of the mRNA from the DNA template.</text>
</comment>
<dbReference type="PROSITE" id="PS51856">
    <property type="entry name" value="RHO_RNA_BD"/>
    <property type="match status" value="1"/>
</dbReference>
<dbReference type="CDD" id="cd04459">
    <property type="entry name" value="Rho_CSD"/>
    <property type="match status" value="1"/>
</dbReference>
<accession>A0A410Q9I6</accession>
<dbReference type="NCBIfam" id="TIGR00767">
    <property type="entry name" value="rho"/>
    <property type="match status" value="1"/>
</dbReference>
<keyword evidence="8 9" id="KW-0804">Transcription</keyword>
<evidence type="ECO:0000256" key="10">
    <source>
        <dbReference type="NCBIfam" id="TIGR00767"/>
    </source>
</evidence>
<dbReference type="GO" id="GO:0005524">
    <property type="term" value="F:ATP binding"/>
    <property type="evidence" value="ECO:0007669"/>
    <property type="project" value="UniProtKB-UniRule"/>
</dbReference>
<evidence type="ECO:0000256" key="1">
    <source>
        <dbReference type="ARBA" id="ARBA00022472"/>
    </source>
</evidence>
<dbReference type="SUPFAM" id="SSF68912">
    <property type="entry name" value="Rho N-terminal domain-like"/>
    <property type="match status" value="1"/>
</dbReference>
<keyword evidence="6 9" id="KW-0694">RNA-binding</keyword>
<dbReference type="CDD" id="cd01128">
    <property type="entry name" value="rho_factor_C"/>
    <property type="match status" value="1"/>
</dbReference>
<evidence type="ECO:0000256" key="3">
    <source>
        <dbReference type="ARBA" id="ARBA00022801"/>
    </source>
</evidence>
<dbReference type="Gene3D" id="3.40.50.300">
    <property type="entry name" value="P-loop containing nucleotide triphosphate hydrolases"/>
    <property type="match status" value="1"/>
</dbReference>
<evidence type="ECO:0000313" key="14">
    <source>
        <dbReference type="Proteomes" id="UP000287969"/>
    </source>
</evidence>
<dbReference type="HAMAP" id="MF_01884">
    <property type="entry name" value="Rho"/>
    <property type="match status" value="1"/>
</dbReference>
<dbReference type="Gene3D" id="2.40.50.140">
    <property type="entry name" value="Nucleic acid-binding proteins"/>
    <property type="match status" value="1"/>
</dbReference>
<evidence type="ECO:0000256" key="11">
    <source>
        <dbReference type="PROSITE-ProRule" id="PRU01203"/>
    </source>
</evidence>
<dbReference type="SMART" id="SM00357">
    <property type="entry name" value="CSP"/>
    <property type="match status" value="1"/>
</dbReference>
<protein>
    <recommendedName>
        <fullName evidence="9 10">Transcription termination factor Rho</fullName>
        <ecNumber evidence="9 10">3.6.4.-</ecNumber>
    </recommendedName>
    <alternativeName>
        <fullName evidence="9">ATP-dependent helicase Rho</fullName>
    </alternativeName>
</protein>
<dbReference type="GO" id="GO:0003723">
    <property type="term" value="F:RNA binding"/>
    <property type="evidence" value="ECO:0007669"/>
    <property type="project" value="UniProtKB-UniRule"/>
</dbReference>
<dbReference type="Pfam" id="PF00006">
    <property type="entry name" value="ATP-synt_ab"/>
    <property type="match status" value="1"/>
</dbReference>
<dbReference type="Pfam" id="PF07497">
    <property type="entry name" value="Rho_RNA_bind"/>
    <property type="match status" value="1"/>
</dbReference>
<dbReference type="EMBL" id="CP035282">
    <property type="protein sequence ID" value="QAT60647.1"/>
    <property type="molecule type" value="Genomic_DNA"/>
</dbReference>
<dbReference type="InterPro" id="IPR000194">
    <property type="entry name" value="ATPase_F1/V1/A1_a/bsu_nucl-bd"/>
</dbReference>
<feature type="domain" description="Rho RNA-BD" evidence="12">
    <location>
        <begin position="86"/>
        <end position="159"/>
    </location>
</feature>
<dbReference type="Pfam" id="PF07498">
    <property type="entry name" value="Rho_N"/>
    <property type="match status" value="1"/>
</dbReference>
<name>A0A410Q9I6_9FIRM</name>
<dbReference type="InterPro" id="IPR011129">
    <property type="entry name" value="CSD"/>
</dbReference>
<dbReference type="SMART" id="SM00382">
    <property type="entry name" value="AAA"/>
    <property type="match status" value="1"/>
</dbReference>
<keyword evidence="1 9" id="KW-0806">Transcription termination</keyword>
<dbReference type="Proteomes" id="UP000287969">
    <property type="component" value="Chromosome"/>
</dbReference>
<evidence type="ECO:0000259" key="12">
    <source>
        <dbReference type="PROSITE" id="PS51856"/>
    </source>
</evidence>
<dbReference type="GO" id="GO:0006353">
    <property type="term" value="P:DNA-templated transcription termination"/>
    <property type="evidence" value="ECO:0007669"/>
    <property type="project" value="UniProtKB-UniRule"/>
</dbReference>
<dbReference type="EC" id="3.6.4.-" evidence="9 10"/>
<dbReference type="GO" id="GO:0004386">
    <property type="term" value="F:helicase activity"/>
    <property type="evidence" value="ECO:0007669"/>
    <property type="project" value="UniProtKB-UniRule"/>
</dbReference>
<sequence length="455" mass="51294">MTQVDLKGKKILELREIAKNIGIKSPYKYKKEELENLIIQNTASDKIDEDKKNDNIEDKEEADIKKINKEDFPEKITEEIEKMNDVNLSEGILEVHVDGYGFLRSDNYLSGDNDIYVSPSQIRRFKLKTGDKILGITRPAKSGEKYKALLYVKSVNGLNPEKSVSRPDFDSLTPVYPTERIVLETASNELSMRMIDLLAPIGKGQRGMIVSPPKAGKTTLLKKIANAISINHPEIEIIVLLIDERPEEVTDMKRSVNGDVVYSTFDELPRHHAKVAEIVLERAKRLVEHGKDVVILLDSITRLARAYNLTIPATGRTLSGGLDPGALYIPKRFFGAARKLEEGGSLTILATALVETGSRMDDVIFEEFKGTGNMEIHLDRKLSEKRIFPAIDINKSGTRREELLLSQKELETIWGIRKALSNSPIQDVTETLIKDLIQTKSNEDFIDVIRNKMRI</sequence>
<dbReference type="GO" id="GO:0016787">
    <property type="term" value="F:hydrolase activity"/>
    <property type="evidence" value="ECO:0007669"/>
    <property type="project" value="UniProtKB-KW"/>
</dbReference>
<dbReference type="InterPro" id="IPR012340">
    <property type="entry name" value="NA-bd_OB-fold"/>
</dbReference>
<evidence type="ECO:0000256" key="6">
    <source>
        <dbReference type="ARBA" id="ARBA00022884"/>
    </source>
</evidence>
<evidence type="ECO:0000256" key="8">
    <source>
        <dbReference type="ARBA" id="ARBA00023163"/>
    </source>
</evidence>
<dbReference type="SUPFAM" id="SSF52540">
    <property type="entry name" value="P-loop containing nucleoside triphosphate hydrolases"/>
    <property type="match status" value="1"/>
</dbReference>
<evidence type="ECO:0000256" key="2">
    <source>
        <dbReference type="ARBA" id="ARBA00022741"/>
    </source>
</evidence>
<dbReference type="PANTHER" id="PTHR46425:SF1">
    <property type="entry name" value="TRANSCRIPTION TERMINATION FACTOR RHO"/>
    <property type="match status" value="1"/>
</dbReference>
<evidence type="ECO:0000256" key="5">
    <source>
        <dbReference type="ARBA" id="ARBA00022840"/>
    </source>
</evidence>
<dbReference type="AlphaFoldDB" id="A0A410Q9I6"/>
<dbReference type="InterPro" id="IPR041703">
    <property type="entry name" value="Rho_factor_ATP-bd"/>
</dbReference>
<keyword evidence="4 9" id="KW-0347">Helicase</keyword>
<dbReference type="PANTHER" id="PTHR46425">
    <property type="entry name" value="TRANSCRIPTION TERMINATION FACTOR RHO"/>
    <property type="match status" value="1"/>
</dbReference>
<feature type="binding site" evidence="9">
    <location>
        <begin position="214"/>
        <end position="219"/>
    </location>
    <ligand>
        <name>ATP</name>
        <dbReference type="ChEBI" id="CHEBI:30616"/>
    </ligand>
</feature>
<comment type="subunit">
    <text evidence="9">Homohexamer. The homohexamer assembles into an open ring structure.</text>
</comment>
<keyword evidence="3 9" id="KW-0378">Hydrolase</keyword>
<dbReference type="GO" id="GO:0008186">
    <property type="term" value="F:ATP-dependent activity, acting on RNA"/>
    <property type="evidence" value="ECO:0007669"/>
    <property type="project" value="UniProtKB-UniRule"/>
</dbReference>
<dbReference type="NCBIfam" id="NF006886">
    <property type="entry name" value="PRK09376.1"/>
    <property type="match status" value="1"/>
</dbReference>
<feature type="binding site" evidence="9">
    <location>
        <begin position="202"/>
        <end position="207"/>
    </location>
    <ligand>
        <name>ATP</name>
        <dbReference type="ChEBI" id="CHEBI:30616"/>
    </ligand>
</feature>
<evidence type="ECO:0000256" key="7">
    <source>
        <dbReference type="ARBA" id="ARBA00023015"/>
    </source>
</evidence>
<comment type="caution">
    <text evidence="9">Lacks conserved residue(s) required for the propagation of feature annotation.</text>
</comment>
<comment type="similarity">
    <text evidence="9 11">Belongs to the Rho family.</text>
</comment>
<keyword evidence="5 9" id="KW-0067">ATP-binding</keyword>
<dbReference type="InterPro" id="IPR036269">
    <property type="entry name" value="Rho_N_sf"/>
</dbReference>
<evidence type="ECO:0000313" key="13">
    <source>
        <dbReference type="EMBL" id="QAT60647.1"/>
    </source>
</evidence>
<evidence type="ECO:0000256" key="4">
    <source>
        <dbReference type="ARBA" id="ARBA00022806"/>
    </source>
</evidence>
<evidence type="ECO:0000256" key="9">
    <source>
        <dbReference type="HAMAP-Rule" id="MF_01884"/>
    </source>
</evidence>
<dbReference type="SUPFAM" id="SSF50249">
    <property type="entry name" value="Nucleic acid-binding proteins"/>
    <property type="match status" value="1"/>
</dbReference>
<proteinExistence type="inferred from homology"/>
<dbReference type="InterPro" id="IPR011113">
    <property type="entry name" value="Rho_RNA-bd"/>
</dbReference>
<gene>
    <name evidence="9" type="primary">rho</name>
    <name evidence="13" type="ORF">EQM13_03170</name>
</gene>